<keyword evidence="1 2" id="KW-0732">Signal</keyword>
<dbReference type="PATRIC" id="fig|1193502.14.peg.2674"/>
<dbReference type="Proteomes" id="UP000094609">
    <property type="component" value="Chromosome"/>
</dbReference>
<feature type="signal peptide" evidence="2">
    <location>
        <begin position="1"/>
        <end position="20"/>
    </location>
</feature>
<dbReference type="PANTHER" id="PTHR35936">
    <property type="entry name" value="MEMBRANE-BOUND LYTIC MUREIN TRANSGLYCOSYLASE F"/>
    <property type="match status" value="1"/>
</dbReference>
<dbReference type="AlphaFoldDB" id="A0A1D7TN50"/>
<dbReference type="STRING" id="1193502.SHALO_2642"/>
<evidence type="ECO:0000313" key="4">
    <source>
        <dbReference type="EMBL" id="AOO66400.1"/>
    </source>
</evidence>
<evidence type="ECO:0000256" key="2">
    <source>
        <dbReference type="SAM" id="SignalP"/>
    </source>
</evidence>
<dbReference type="EMBL" id="CP017111">
    <property type="protein sequence ID" value="AOO66400.1"/>
    <property type="molecule type" value="Genomic_DNA"/>
</dbReference>
<dbReference type="GO" id="GO:0004664">
    <property type="term" value="F:prephenate dehydratase activity"/>
    <property type="evidence" value="ECO:0007669"/>
    <property type="project" value="UniProtKB-EC"/>
</dbReference>
<dbReference type="EC" id="4.2.1.51" evidence="4"/>
<dbReference type="SUPFAM" id="SSF53850">
    <property type="entry name" value="Periplasmic binding protein-like II"/>
    <property type="match status" value="1"/>
</dbReference>
<evidence type="ECO:0000313" key="5">
    <source>
        <dbReference type="Proteomes" id="UP000094609"/>
    </source>
</evidence>
<dbReference type="SMART" id="SM00062">
    <property type="entry name" value="PBPb"/>
    <property type="match status" value="1"/>
</dbReference>
<feature type="chain" id="PRO_5009099576" evidence="2">
    <location>
        <begin position="21"/>
        <end position="260"/>
    </location>
</feature>
<dbReference type="PANTHER" id="PTHR35936:SF17">
    <property type="entry name" value="ARGININE-BINDING EXTRACELLULAR PROTEIN ARTP"/>
    <property type="match status" value="1"/>
</dbReference>
<dbReference type="InterPro" id="IPR001638">
    <property type="entry name" value="Solute-binding_3/MltF_N"/>
</dbReference>
<evidence type="ECO:0000259" key="3">
    <source>
        <dbReference type="SMART" id="SM00062"/>
    </source>
</evidence>
<dbReference type="RefSeq" id="WP_069478936.1">
    <property type="nucleotide sequence ID" value="NZ_CP017111.1"/>
</dbReference>
<dbReference type="KEGG" id="shal:SHALO_2642"/>
<dbReference type="Gene3D" id="3.40.190.10">
    <property type="entry name" value="Periplasmic binding protein-like II"/>
    <property type="match status" value="2"/>
</dbReference>
<gene>
    <name evidence="4" type="ORF">SHALO_2642</name>
</gene>
<dbReference type="Pfam" id="PF00497">
    <property type="entry name" value="SBP_bac_3"/>
    <property type="match status" value="1"/>
</dbReference>
<reference evidence="5" key="1">
    <citation type="submission" date="2016-08" db="EMBL/GenBank/DDBJ databases">
        <title>Complete genome sequence of the organohalide-respiring Epsilonproteobacterium Sulfurospirillum halorespirans.</title>
        <authorList>
            <person name="Goris T."/>
            <person name="Zimmermann J."/>
            <person name="Schenz B."/>
            <person name="Lemos M."/>
            <person name="Hackermueller J."/>
            <person name="Diekert G."/>
        </authorList>
    </citation>
    <scope>NUCLEOTIDE SEQUENCE [LARGE SCALE GENOMIC DNA]</scope>
    <source>
        <strain>DSM 13726</strain>
        <strain evidence="5">PCE-M2</strain>
    </source>
</reference>
<organism evidence="4 5">
    <name type="scientific">Sulfurospirillum halorespirans DSM 13726</name>
    <dbReference type="NCBI Taxonomy" id="1193502"/>
    <lineage>
        <taxon>Bacteria</taxon>
        <taxon>Pseudomonadati</taxon>
        <taxon>Campylobacterota</taxon>
        <taxon>Epsilonproteobacteria</taxon>
        <taxon>Campylobacterales</taxon>
        <taxon>Sulfurospirillaceae</taxon>
        <taxon>Sulfurospirillum</taxon>
    </lineage>
</organism>
<evidence type="ECO:0000256" key="1">
    <source>
        <dbReference type="ARBA" id="ARBA00022729"/>
    </source>
</evidence>
<name>A0A1D7TN50_9BACT</name>
<protein>
    <submittedName>
        <fullName evidence="4">Family 3 extracellular solute-binding protein</fullName>
        <ecNumber evidence="4">4.2.1.51</ecNumber>
    </submittedName>
</protein>
<dbReference type="CDD" id="cd13530">
    <property type="entry name" value="PBP2_peptides_like"/>
    <property type="match status" value="1"/>
</dbReference>
<feature type="domain" description="Solute-binding protein family 3/N-terminal" evidence="3">
    <location>
        <begin position="31"/>
        <end position="255"/>
    </location>
</feature>
<accession>A0A1D7TN50</accession>
<proteinExistence type="predicted"/>
<sequence>MAHLLLIVTMLTTLSVSLSADVLSSILETRKIRVCIWPEYYGISYVNPRTQELVGIDVDLAKEFAKELGVTLAFKESSFATLIQDITTQKCDIAMFAIGHTSERKEHLYLTSPHLASDVYAVTSKSNKRIQTWNDIDQEGVVVAVAKGTYHVALMQKNLQKAQLLIVDSLHAREQEVEAGRADVFMTDYPFGIRMVEEREWAKLITPTQAFHVVPYGWAMAQNEPALKEKVEAFIVAIKHDGRLLEAAKRHHLEPIVLSK</sequence>
<keyword evidence="4" id="KW-0456">Lyase</keyword>
<keyword evidence="5" id="KW-1185">Reference proteome</keyword>